<comment type="similarity">
    <text evidence="8">Belongs to the binding-protein-dependent transport system permease family.</text>
</comment>
<evidence type="ECO:0000256" key="1">
    <source>
        <dbReference type="ARBA" id="ARBA00004651"/>
    </source>
</evidence>
<gene>
    <name evidence="10" type="ORF">SAMN05661086_00100</name>
</gene>
<evidence type="ECO:0000256" key="2">
    <source>
        <dbReference type="ARBA" id="ARBA00022448"/>
    </source>
</evidence>
<dbReference type="NCBIfam" id="TIGR01726">
    <property type="entry name" value="HEQRo_perm_3TM"/>
    <property type="match status" value="1"/>
</dbReference>
<keyword evidence="6 8" id="KW-1133">Transmembrane helix</keyword>
<reference evidence="10 11" key="1">
    <citation type="submission" date="2016-10" db="EMBL/GenBank/DDBJ databases">
        <authorList>
            <person name="de Groot N.N."/>
        </authorList>
    </citation>
    <scope>NUCLEOTIDE SEQUENCE [LARGE SCALE GENOMIC DNA]</scope>
    <source>
        <strain evidence="10 11">743A</strain>
    </source>
</reference>
<dbReference type="InterPro" id="IPR035906">
    <property type="entry name" value="MetI-like_sf"/>
</dbReference>
<dbReference type="CDD" id="cd06261">
    <property type="entry name" value="TM_PBP2"/>
    <property type="match status" value="1"/>
</dbReference>
<dbReference type="EMBL" id="FOYZ01000001">
    <property type="protein sequence ID" value="SFR55624.1"/>
    <property type="molecule type" value="Genomic_DNA"/>
</dbReference>
<name>A0A1I6HMH8_9FIRM</name>
<dbReference type="SUPFAM" id="SSF161098">
    <property type="entry name" value="MetI-like"/>
    <property type="match status" value="1"/>
</dbReference>
<feature type="domain" description="ABC transmembrane type-1" evidence="9">
    <location>
        <begin position="15"/>
        <end position="212"/>
    </location>
</feature>
<evidence type="ECO:0000313" key="11">
    <source>
        <dbReference type="Proteomes" id="UP000199659"/>
    </source>
</evidence>
<comment type="subcellular location">
    <subcellularLocation>
        <location evidence="1 8">Cell membrane</location>
        <topology evidence="1 8">Multi-pass membrane protein</topology>
    </subcellularLocation>
</comment>
<dbReference type="Pfam" id="PF00528">
    <property type="entry name" value="BPD_transp_1"/>
    <property type="match status" value="1"/>
</dbReference>
<sequence length="244" mass="27313">MKIMIEYFPYLVKALPMTFYILFTSVFLALILALFLTWAKVGKNKIAKAFASVYISFMRGTPIIAQLLIVFIAVPLIMKDLGIRTNNWNNSVYAITAFALNEAAFFAEIFRSAYIALDKGQIEAGQSLGMSGIQVFLRIILPQAGANALPNTTNMTIELMKNTSLGMAIGVYDIMGKATQLALNNYGVGQRELFFEVSIMFWMIGLGFMFLTNRLVDYLNRGTSEHIGKNNRLFKRLQVKGGRV</sequence>
<protein>
    <submittedName>
        <fullName evidence="10">Amino acid ABC transporter membrane protein 1, PAAT family (TC 3.A.1.3.-)</fullName>
    </submittedName>
</protein>
<evidence type="ECO:0000256" key="3">
    <source>
        <dbReference type="ARBA" id="ARBA00022475"/>
    </source>
</evidence>
<dbReference type="STRING" id="37658.SAMN05661086_00100"/>
<proteinExistence type="inferred from homology"/>
<feature type="transmembrane region" description="Helical" evidence="8">
    <location>
        <begin position="60"/>
        <end position="78"/>
    </location>
</feature>
<dbReference type="Gene3D" id="1.10.3720.10">
    <property type="entry name" value="MetI-like"/>
    <property type="match status" value="1"/>
</dbReference>
<evidence type="ECO:0000256" key="5">
    <source>
        <dbReference type="ARBA" id="ARBA00022970"/>
    </source>
</evidence>
<dbReference type="RefSeq" id="WP_242940418.1">
    <property type="nucleotide sequence ID" value="NZ_FOYZ01000001.1"/>
</dbReference>
<dbReference type="Proteomes" id="UP000199659">
    <property type="component" value="Unassembled WGS sequence"/>
</dbReference>
<dbReference type="PANTHER" id="PTHR30614">
    <property type="entry name" value="MEMBRANE COMPONENT OF AMINO ACID ABC TRANSPORTER"/>
    <property type="match status" value="1"/>
</dbReference>
<feature type="transmembrane region" description="Helical" evidence="8">
    <location>
        <begin position="193"/>
        <end position="211"/>
    </location>
</feature>
<evidence type="ECO:0000256" key="8">
    <source>
        <dbReference type="RuleBase" id="RU363032"/>
    </source>
</evidence>
<dbReference type="GO" id="GO:0043190">
    <property type="term" value="C:ATP-binding cassette (ABC) transporter complex"/>
    <property type="evidence" value="ECO:0007669"/>
    <property type="project" value="InterPro"/>
</dbReference>
<dbReference type="InterPro" id="IPR010065">
    <property type="entry name" value="AA_ABC_transptr_permease_3TM"/>
</dbReference>
<accession>A0A1I6HMH8</accession>
<keyword evidence="11" id="KW-1185">Reference proteome</keyword>
<dbReference type="AlphaFoldDB" id="A0A1I6HMH8"/>
<keyword evidence="2 8" id="KW-0813">Transport</keyword>
<keyword evidence="7 8" id="KW-0472">Membrane</keyword>
<dbReference type="GO" id="GO:0022857">
    <property type="term" value="F:transmembrane transporter activity"/>
    <property type="evidence" value="ECO:0007669"/>
    <property type="project" value="InterPro"/>
</dbReference>
<dbReference type="InterPro" id="IPR043429">
    <property type="entry name" value="ArtM/GltK/GlnP/TcyL/YhdX-like"/>
</dbReference>
<evidence type="ECO:0000313" key="10">
    <source>
        <dbReference type="EMBL" id="SFR55624.1"/>
    </source>
</evidence>
<evidence type="ECO:0000256" key="7">
    <source>
        <dbReference type="ARBA" id="ARBA00023136"/>
    </source>
</evidence>
<dbReference type="GO" id="GO:0006865">
    <property type="term" value="P:amino acid transport"/>
    <property type="evidence" value="ECO:0007669"/>
    <property type="project" value="UniProtKB-KW"/>
</dbReference>
<evidence type="ECO:0000259" key="9">
    <source>
        <dbReference type="PROSITE" id="PS50928"/>
    </source>
</evidence>
<organism evidence="10 11">
    <name type="scientific">Anaeromicropila populeti</name>
    <dbReference type="NCBI Taxonomy" id="37658"/>
    <lineage>
        <taxon>Bacteria</taxon>
        <taxon>Bacillati</taxon>
        <taxon>Bacillota</taxon>
        <taxon>Clostridia</taxon>
        <taxon>Lachnospirales</taxon>
        <taxon>Lachnospiraceae</taxon>
        <taxon>Anaeromicropila</taxon>
    </lineage>
</organism>
<feature type="transmembrane region" description="Helical" evidence="8">
    <location>
        <begin position="20"/>
        <end position="39"/>
    </location>
</feature>
<evidence type="ECO:0000256" key="6">
    <source>
        <dbReference type="ARBA" id="ARBA00022989"/>
    </source>
</evidence>
<dbReference type="InterPro" id="IPR000515">
    <property type="entry name" value="MetI-like"/>
</dbReference>
<feature type="transmembrane region" description="Helical" evidence="8">
    <location>
        <begin position="90"/>
        <end position="110"/>
    </location>
</feature>
<dbReference type="PROSITE" id="PS50928">
    <property type="entry name" value="ABC_TM1"/>
    <property type="match status" value="1"/>
</dbReference>
<keyword evidence="5" id="KW-0029">Amino-acid transport</keyword>
<keyword evidence="3" id="KW-1003">Cell membrane</keyword>
<evidence type="ECO:0000256" key="4">
    <source>
        <dbReference type="ARBA" id="ARBA00022692"/>
    </source>
</evidence>
<keyword evidence="4 8" id="KW-0812">Transmembrane</keyword>
<dbReference type="PANTHER" id="PTHR30614:SF0">
    <property type="entry name" value="L-CYSTINE TRANSPORT SYSTEM PERMEASE PROTEIN TCYL"/>
    <property type="match status" value="1"/>
</dbReference>